<dbReference type="InterPro" id="IPR001036">
    <property type="entry name" value="Acrflvin-R"/>
</dbReference>
<evidence type="ECO:0000313" key="4">
    <source>
        <dbReference type="Proteomes" id="UP000253941"/>
    </source>
</evidence>
<dbReference type="PANTHER" id="PTHR32063">
    <property type="match status" value="1"/>
</dbReference>
<dbReference type="Gene3D" id="3.30.70.1440">
    <property type="entry name" value="Multidrug efflux transporter AcrB pore domain"/>
    <property type="match status" value="1"/>
</dbReference>
<feature type="region of interest" description="Disordered" evidence="1">
    <location>
        <begin position="1048"/>
        <end position="1069"/>
    </location>
</feature>
<dbReference type="EMBL" id="QPMH01000013">
    <property type="protein sequence ID" value="RDD61334.1"/>
    <property type="molecule type" value="Genomic_DNA"/>
</dbReference>
<feature type="transmembrane region" description="Helical" evidence="2">
    <location>
        <begin position="336"/>
        <end position="353"/>
    </location>
</feature>
<feature type="transmembrane region" description="Helical" evidence="2">
    <location>
        <begin position="533"/>
        <end position="550"/>
    </location>
</feature>
<feature type="transmembrane region" description="Helical" evidence="2">
    <location>
        <begin position="969"/>
        <end position="989"/>
    </location>
</feature>
<organism evidence="3 4">
    <name type="scientific">Ferruginivarius sediminum</name>
    <dbReference type="NCBI Taxonomy" id="2661937"/>
    <lineage>
        <taxon>Bacteria</taxon>
        <taxon>Pseudomonadati</taxon>
        <taxon>Pseudomonadota</taxon>
        <taxon>Alphaproteobacteria</taxon>
        <taxon>Rhodospirillales</taxon>
        <taxon>Rhodospirillaceae</taxon>
        <taxon>Ferruginivarius</taxon>
    </lineage>
</organism>
<dbReference type="PRINTS" id="PR00702">
    <property type="entry name" value="ACRIFLAVINRP"/>
</dbReference>
<reference evidence="3 4" key="1">
    <citation type="submission" date="2018-07" db="EMBL/GenBank/DDBJ databases">
        <title>Venubactetium sediminum gen. nov., sp. nov., isolated from a marine solar saltern.</title>
        <authorList>
            <person name="Wang S."/>
        </authorList>
    </citation>
    <scope>NUCLEOTIDE SEQUENCE [LARGE SCALE GENOMIC DNA]</scope>
    <source>
        <strain evidence="3 4">WD2A32</strain>
    </source>
</reference>
<dbReference type="GO" id="GO:0005886">
    <property type="term" value="C:plasma membrane"/>
    <property type="evidence" value="ECO:0007669"/>
    <property type="project" value="TreeGrafter"/>
</dbReference>
<dbReference type="SUPFAM" id="SSF82866">
    <property type="entry name" value="Multidrug efflux transporter AcrB transmembrane domain"/>
    <property type="match status" value="2"/>
</dbReference>
<feature type="transmembrane region" description="Helical" evidence="2">
    <location>
        <begin position="358"/>
        <end position="377"/>
    </location>
</feature>
<feature type="transmembrane region" description="Helical" evidence="2">
    <location>
        <begin position="917"/>
        <end position="940"/>
    </location>
</feature>
<comment type="caution">
    <text evidence="3">The sequence shown here is derived from an EMBL/GenBank/DDBJ whole genome shotgun (WGS) entry which is preliminary data.</text>
</comment>
<feature type="transmembrane region" description="Helical" evidence="2">
    <location>
        <begin position="863"/>
        <end position="883"/>
    </location>
</feature>
<dbReference type="AlphaFoldDB" id="A0A369TA12"/>
<dbReference type="PANTHER" id="PTHR32063:SF0">
    <property type="entry name" value="SWARMING MOTILITY PROTEIN SWRC"/>
    <property type="match status" value="1"/>
</dbReference>
<evidence type="ECO:0000256" key="1">
    <source>
        <dbReference type="SAM" id="MobiDB-lite"/>
    </source>
</evidence>
<dbReference type="SUPFAM" id="SSF82714">
    <property type="entry name" value="Multidrug efflux transporter AcrB TolC docking domain, DN and DC subdomains"/>
    <property type="match status" value="1"/>
</dbReference>
<keyword evidence="2" id="KW-1133">Transmembrane helix</keyword>
<dbReference type="Gene3D" id="1.20.1640.10">
    <property type="entry name" value="Multidrug efflux transporter AcrB transmembrane domain"/>
    <property type="match status" value="2"/>
</dbReference>
<proteinExistence type="predicted"/>
<dbReference type="Gene3D" id="3.30.2090.10">
    <property type="entry name" value="Multidrug efflux transporter AcrB TolC docking domain, DN and DC subdomains"/>
    <property type="match status" value="2"/>
</dbReference>
<dbReference type="SUPFAM" id="SSF82693">
    <property type="entry name" value="Multidrug efflux transporter AcrB pore domain, PN1, PN2, PC1 and PC2 subdomains"/>
    <property type="match status" value="2"/>
</dbReference>
<keyword evidence="4" id="KW-1185">Reference proteome</keyword>
<sequence length="1069" mass="116569">MTALIEAALTHSRTVLSLLLLLLIGGTYAYIAIPKEADPDVNIPVIYAQVHHEGISPEDSERLLVQPLEQELRSVEGVDEMRSIAYQGGANVILEFEAGFDADAAMQDVREKVDLAEPELPEEADEPTVHEVNLSLFPVLVVTLSGEVPERALLSLARDLRDEIEALPPVLDVEIAGDREELVELIVDPIVMESYGIDARQVMEAVSRSNRLVAAGSLDTGGGRFAIKVPGLFSDPQDILDMPVKVSGDAAVTFADIGTLRRTFKDPETFARINGERGIALEVSKRTGENIIETIEQVRATVEKGRANWPDVVSVTYSQDKSANIRTMLSDLQNNVLAAVILVMVVIVAALGVRSAGFVGLAIPGSFLTGILVLYLAGLTVNVVVLFSLILAVGMLVDGAIVVVEYADRKLREGKSAHEAYGLAAKRMAWPIIAATATTLAAFLPLVFWPGIVGEFMKFLPITLLATLTASLAMALVFVPTLGSITGRGVASGGVDSEKARAIAAGSTGDLTRLSGITGAYLRVLRAALRHPAKVILAALVMLVAVQYAYSQFGRGVEFFPDVEPDNAVLQVHGRGNLSIHQRDRLVKEVESRVLQLHREKQEFHAIYARSQLLSGQQRDEPEDIIGTITLEFVDWWNRRPASEIIADIKQRTANLAGIRVESEEQQMGPPTGKPIQIEVAANDPDQLAPVVGEIVERMRRDGEYTNIEDSRPIPGIEWELEVDRAQAAKFGADVSLLGSYVQMMTNGLKLGEYRVSDADEEIDIVVRFPESQRSLDRLDQIRMETGSGNIPASNFVERRPEHRTNLIRRTDSRRVLTIKADVPPGVLADDKVRDLQGWLDTRDLPRGVDIAFKGEEEEQKEAASFLTKAFVVALFLMAIILVTQFNSFYSAFLILSAVVLSTIGVMTGLLVTNQPFGIVMTGIGVIALAGIVVNNNIVLIDTFDRLRKHEPDVLQAILRTGAQRLRPVGLTTITTILGLMPMVLGTNIDFLNRLVQTGAPSTELWRQLSTAIVFGLTFATVLTLIITPCALMFRANVAAWRDRRKGREMAQPPVSTGSEAPQLPHAAE</sequence>
<feature type="transmembrane region" description="Helical" evidence="2">
    <location>
        <begin position="428"/>
        <end position="453"/>
    </location>
</feature>
<dbReference type="Gene3D" id="3.30.70.1320">
    <property type="entry name" value="Multidrug efflux transporter AcrB pore domain like"/>
    <property type="match status" value="1"/>
</dbReference>
<dbReference type="GO" id="GO:0042910">
    <property type="term" value="F:xenobiotic transmembrane transporter activity"/>
    <property type="evidence" value="ECO:0007669"/>
    <property type="project" value="TreeGrafter"/>
</dbReference>
<dbReference type="InterPro" id="IPR027463">
    <property type="entry name" value="AcrB_DN_DC_subdom"/>
</dbReference>
<dbReference type="Proteomes" id="UP000253941">
    <property type="component" value="Unassembled WGS sequence"/>
</dbReference>
<name>A0A369TA12_9PROT</name>
<keyword evidence="2" id="KW-0472">Membrane</keyword>
<feature type="transmembrane region" description="Helical" evidence="2">
    <location>
        <begin position="1009"/>
        <end position="1034"/>
    </location>
</feature>
<evidence type="ECO:0000313" key="3">
    <source>
        <dbReference type="EMBL" id="RDD61334.1"/>
    </source>
</evidence>
<evidence type="ECO:0000256" key="2">
    <source>
        <dbReference type="SAM" id="Phobius"/>
    </source>
</evidence>
<dbReference type="RefSeq" id="WP_114582796.1">
    <property type="nucleotide sequence ID" value="NZ_QPMH01000013.1"/>
</dbReference>
<keyword evidence="2" id="KW-0812">Transmembrane</keyword>
<feature type="transmembrane region" description="Helical" evidence="2">
    <location>
        <begin position="890"/>
        <end position="911"/>
    </location>
</feature>
<protein>
    <submittedName>
        <fullName evidence="3">AcrB/AcrD/AcrF family protein</fullName>
    </submittedName>
</protein>
<accession>A0A369TA12</accession>
<feature type="transmembrane region" description="Helical" evidence="2">
    <location>
        <begin position="459"/>
        <end position="479"/>
    </location>
</feature>
<gene>
    <name evidence="3" type="ORF">DRB17_13770</name>
</gene>
<dbReference type="Pfam" id="PF00873">
    <property type="entry name" value="ACR_tran"/>
    <property type="match status" value="1"/>
</dbReference>
<dbReference type="Gene3D" id="3.30.70.1430">
    <property type="entry name" value="Multidrug efflux transporter AcrB pore domain"/>
    <property type="match status" value="2"/>
</dbReference>
<feature type="transmembrane region" description="Helical" evidence="2">
    <location>
        <begin position="383"/>
        <end position="407"/>
    </location>
</feature>